<dbReference type="Pfam" id="PF04377">
    <property type="entry name" value="ATE_C"/>
    <property type="match status" value="1"/>
</dbReference>
<keyword evidence="2" id="KW-0808">Transferase</keyword>
<organism evidence="2 3">
    <name type="scientific">Chryseolinea serpens</name>
    <dbReference type="NCBI Taxonomy" id="947013"/>
    <lineage>
        <taxon>Bacteria</taxon>
        <taxon>Pseudomonadati</taxon>
        <taxon>Bacteroidota</taxon>
        <taxon>Cytophagia</taxon>
        <taxon>Cytophagales</taxon>
        <taxon>Fulvivirgaceae</taxon>
        <taxon>Chryseolinea</taxon>
    </lineage>
</organism>
<evidence type="ECO:0000313" key="3">
    <source>
        <dbReference type="Proteomes" id="UP000184212"/>
    </source>
</evidence>
<evidence type="ECO:0000313" key="2">
    <source>
        <dbReference type="EMBL" id="SHH35196.1"/>
    </source>
</evidence>
<feature type="domain" description="N-end rule aminoacyl transferase C-terminal" evidence="1">
    <location>
        <begin position="84"/>
        <end position="197"/>
    </location>
</feature>
<dbReference type="PANTHER" id="PTHR21367:SF1">
    <property type="entry name" value="ARGINYL-TRNA--PROTEIN TRANSFERASE 1"/>
    <property type="match status" value="1"/>
</dbReference>
<dbReference type="EMBL" id="FQWQ01000002">
    <property type="protein sequence ID" value="SHH35196.1"/>
    <property type="molecule type" value="Genomic_DNA"/>
</dbReference>
<accession>A0A1M5S9L5</accession>
<dbReference type="OrthoDB" id="9782022at2"/>
<reference evidence="2 3" key="1">
    <citation type="submission" date="2016-11" db="EMBL/GenBank/DDBJ databases">
        <authorList>
            <person name="Jaros S."/>
            <person name="Januszkiewicz K."/>
            <person name="Wedrychowicz H."/>
        </authorList>
    </citation>
    <scope>NUCLEOTIDE SEQUENCE [LARGE SCALE GENOMIC DNA]</scope>
    <source>
        <strain evidence="2 3">DSM 24574</strain>
    </source>
</reference>
<sequence>MFAQVEQPDHLDPQALDAYLARGWFRMGQTIFTTNFLHFSDQMYSAIWLRVALGSFGNDSVQAKLFRQNKNFRTRIQPAVLTSEHEALYHRYRQPLAFEPSASLGQLLYGKRAVNTIYNTYEITVHDGEKLIAVGFFDLGLNSAMGITSVYDPEYKKYSLGKYLIYRKMDFCKMQGLQYFYPGYFVPGYSYFDYKLTIGRAALQFLKLTTQQWVPIAQFTDDDVPYQVMRNKLESLNALLPAGQILKYEYFDANLVPDLKDFELFDFPLLLQYSDPSENGILQTVIFDVRDGEFHMLLCSPAFTPKEPTTDPDFYSRHLLLVEQEIFSTPSPHDMAEVILKFVRPLS</sequence>
<dbReference type="SUPFAM" id="SSF55729">
    <property type="entry name" value="Acyl-CoA N-acyltransferases (Nat)"/>
    <property type="match status" value="1"/>
</dbReference>
<keyword evidence="3" id="KW-1185">Reference proteome</keyword>
<dbReference type="AlphaFoldDB" id="A0A1M5S9L5"/>
<dbReference type="STRING" id="947013.SAMN04488109_3821"/>
<dbReference type="GO" id="GO:0004057">
    <property type="term" value="F:arginyl-tRNA--protein transferase activity"/>
    <property type="evidence" value="ECO:0007669"/>
    <property type="project" value="InterPro"/>
</dbReference>
<dbReference type="GO" id="GO:0005737">
    <property type="term" value="C:cytoplasm"/>
    <property type="evidence" value="ECO:0007669"/>
    <property type="project" value="TreeGrafter"/>
</dbReference>
<protein>
    <submittedName>
        <fullName evidence="2">Arginine-tRNA-protein transferase</fullName>
    </submittedName>
</protein>
<evidence type="ECO:0000259" key="1">
    <source>
        <dbReference type="Pfam" id="PF04377"/>
    </source>
</evidence>
<dbReference type="Proteomes" id="UP000184212">
    <property type="component" value="Unassembled WGS sequence"/>
</dbReference>
<dbReference type="PANTHER" id="PTHR21367">
    <property type="entry name" value="ARGININE-TRNA-PROTEIN TRANSFERASE 1"/>
    <property type="match status" value="1"/>
</dbReference>
<dbReference type="InterPro" id="IPR030700">
    <property type="entry name" value="N-end_Aminoacyl_Trfase"/>
</dbReference>
<dbReference type="InterPro" id="IPR007472">
    <property type="entry name" value="N-end_Aminoacyl_Trfase_C"/>
</dbReference>
<dbReference type="RefSeq" id="WP_073136971.1">
    <property type="nucleotide sequence ID" value="NZ_FQWQ01000002.1"/>
</dbReference>
<proteinExistence type="predicted"/>
<gene>
    <name evidence="2" type="ORF">SAMN04488109_3821</name>
</gene>
<name>A0A1M5S9L5_9BACT</name>
<dbReference type="InterPro" id="IPR016181">
    <property type="entry name" value="Acyl_CoA_acyltransferase"/>
</dbReference>